<gene>
    <name evidence="1" type="ORF">LX12_001332</name>
</gene>
<evidence type="ECO:0000313" key="1">
    <source>
        <dbReference type="EMBL" id="MCP2160153.1"/>
    </source>
</evidence>
<sequence length="76" mass="8076">MAWTPEVGADVIAFADSDRSVTGKVVEDFGDSETYPVDVNSTRIADAARRFAVLTDDGGLVFADTADLRPRGETPA</sequence>
<dbReference type="RefSeq" id="WP_253653726.1">
    <property type="nucleotide sequence ID" value="NZ_BAAAOE010000001.1"/>
</dbReference>
<comment type="caution">
    <text evidence="1">The sequence shown here is derived from an EMBL/GenBank/DDBJ whole genome shotgun (WGS) entry which is preliminary data.</text>
</comment>
<name>A0ABT1GYT5_9NOCA</name>
<accession>A0ABT1GYT5</accession>
<proteinExistence type="predicted"/>
<organism evidence="1 2">
    <name type="scientific">Williamsia serinedens</name>
    <dbReference type="NCBI Taxonomy" id="391736"/>
    <lineage>
        <taxon>Bacteria</taxon>
        <taxon>Bacillati</taxon>
        <taxon>Actinomycetota</taxon>
        <taxon>Actinomycetes</taxon>
        <taxon>Mycobacteriales</taxon>
        <taxon>Nocardiaceae</taxon>
        <taxon>Williamsia</taxon>
    </lineage>
</organism>
<keyword evidence="2" id="KW-1185">Reference proteome</keyword>
<reference evidence="1 2" key="1">
    <citation type="submission" date="2022-06" db="EMBL/GenBank/DDBJ databases">
        <title>Genomic Encyclopedia of Archaeal and Bacterial Type Strains, Phase II (KMG-II): from individual species to whole genera.</title>
        <authorList>
            <person name="Goeker M."/>
        </authorList>
    </citation>
    <scope>NUCLEOTIDE SEQUENCE [LARGE SCALE GENOMIC DNA]</scope>
    <source>
        <strain evidence="1 2">DSM 45037</strain>
    </source>
</reference>
<dbReference type="EMBL" id="JAMTCG010000002">
    <property type="protein sequence ID" value="MCP2160153.1"/>
    <property type="molecule type" value="Genomic_DNA"/>
</dbReference>
<dbReference type="Proteomes" id="UP001205740">
    <property type="component" value="Unassembled WGS sequence"/>
</dbReference>
<evidence type="ECO:0000313" key="2">
    <source>
        <dbReference type="Proteomes" id="UP001205740"/>
    </source>
</evidence>
<protein>
    <submittedName>
        <fullName evidence="1">Uncharacterized protein</fullName>
    </submittedName>
</protein>